<comment type="caution">
    <text evidence="9">The sequence shown here is derived from an EMBL/GenBank/DDBJ whole genome shotgun (WGS) entry which is preliminary data.</text>
</comment>
<dbReference type="InterPro" id="IPR008964">
    <property type="entry name" value="Invasin/intimin_cell_adhesion"/>
</dbReference>
<dbReference type="AlphaFoldDB" id="A0A918WF66"/>
<dbReference type="NCBIfam" id="NF041463">
    <property type="entry name" value="GalB"/>
    <property type="match status" value="1"/>
</dbReference>
<dbReference type="InterPro" id="IPR036156">
    <property type="entry name" value="Beta-gal/glucu_dom_sf"/>
</dbReference>
<sequence>MKRLSHLACTLLSFFCFTALIEARERVSFNEGWRFLNEEAEEAQSSSFDDSQWRTLNLPHDWAIEGPFDVKYNARSGGLPFHGTGWYRKTFEVPAELKNSKVAVEFDGAMYNAHVWINDHFLGARPFGYIGFEYDLTPYLNFGSRNVIAVKLAPEDLSSRWYPGAGLYRNTWLNITTPVRVPHWGTFVTTPTISDELAEVRVRTEILSEGKSPVALQLHTTILDPEGKAVSETSLPLHLLPGETRTYSPTLEVPQPQRWDVTNPVLYTAVTRITDGKLELDRYETPFGIRTVEYRAGEGLILNGRHVRINGVCMHHDLGALGAAVNMRATERQLEIMQAMGVNSIRTAHNPPSPEVLEVCDRLGLLVQVEAFDCWQMAKIPNGYNKFFDAWHERDLRDMIRRDRNHPSVIMWSIGNEILEQGKKDGWKLARHLHRICKDEDPTRLTSAGFNYYPASVKNGLAAEVDIPGLNYKPLAYAEVTAQYPDWHLLASETSSCTSTRGVYHLPIEKYKTHPSLHVTSYDLIGPSWAYPPDIEFRFLAETPSVLGEYIWTGFDYLGEPTPYGGRDNSTNGYWNDDWPARSSSFGAVDLCGFPKDRFFLYQSQWTDVKYKPMVHLLPHWNWEGMEGRTIPVYVYTNAPEAELFLNGKSLGRKKKGADTTALKVAFNNWDEGDYNSPYRLSWDVPYQAGELKTIAYLDGKAVAEKAFQTAGSPAKLALSPDRSVIAADGSDLSFVTIRVLDQNGNFCPLANVQVNFRVDGPGELIAVDNGDSASTESFQAPTRKTFNGLALAVIRSKKGEAGAISLTATASNLTPIHVEIQSK</sequence>
<protein>
    <submittedName>
        <fullName evidence="9">Beta-galactosidase</fullName>
    </submittedName>
</protein>
<dbReference type="Gene3D" id="2.60.120.260">
    <property type="entry name" value="Galactose-binding domain-like"/>
    <property type="match status" value="1"/>
</dbReference>
<dbReference type="PROSITE" id="PS00608">
    <property type="entry name" value="GLYCOSYL_HYDROL_F2_2"/>
    <property type="match status" value="1"/>
</dbReference>
<name>A0A918WF66_9BACT</name>
<evidence type="ECO:0000256" key="1">
    <source>
        <dbReference type="ARBA" id="ARBA00007401"/>
    </source>
</evidence>
<dbReference type="Pfam" id="PF00703">
    <property type="entry name" value="Glyco_hydro_2"/>
    <property type="match status" value="1"/>
</dbReference>
<reference evidence="9" key="1">
    <citation type="journal article" date="2014" name="Int. J. Syst. Evol. Microbiol.">
        <title>Complete genome sequence of Corynebacterium casei LMG S-19264T (=DSM 44701T), isolated from a smear-ripened cheese.</title>
        <authorList>
            <consortium name="US DOE Joint Genome Institute (JGI-PGF)"/>
            <person name="Walter F."/>
            <person name="Albersmeier A."/>
            <person name="Kalinowski J."/>
            <person name="Ruckert C."/>
        </authorList>
    </citation>
    <scope>NUCLEOTIDE SEQUENCE</scope>
    <source>
        <strain evidence="9">KCTC 12988</strain>
    </source>
</reference>
<dbReference type="Proteomes" id="UP000644507">
    <property type="component" value="Unassembled WGS sequence"/>
</dbReference>
<dbReference type="GO" id="GO:0004553">
    <property type="term" value="F:hydrolase activity, hydrolyzing O-glycosyl compounds"/>
    <property type="evidence" value="ECO:0007669"/>
    <property type="project" value="InterPro"/>
</dbReference>
<evidence type="ECO:0000256" key="2">
    <source>
        <dbReference type="ARBA" id="ARBA00022801"/>
    </source>
</evidence>
<dbReference type="SUPFAM" id="SSF51445">
    <property type="entry name" value="(Trans)glycosidases"/>
    <property type="match status" value="1"/>
</dbReference>
<feature type="domain" description="Glycoside hydrolase family 2" evidence="8">
    <location>
        <begin position="717"/>
        <end position="818"/>
    </location>
</feature>
<dbReference type="InterPro" id="IPR006104">
    <property type="entry name" value="Glyco_hydro_2_N"/>
</dbReference>
<dbReference type="InterPro" id="IPR006103">
    <property type="entry name" value="Glyco_hydro_2_cat"/>
</dbReference>
<dbReference type="RefSeq" id="WP_189566616.1">
    <property type="nucleotide sequence ID" value="NZ_BMXI01000001.1"/>
</dbReference>
<dbReference type="Gene3D" id="2.60.40.10">
    <property type="entry name" value="Immunoglobulins"/>
    <property type="match status" value="3"/>
</dbReference>
<dbReference type="InterPro" id="IPR006101">
    <property type="entry name" value="Glyco_hydro_2"/>
</dbReference>
<keyword evidence="3" id="KW-0326">Glycosidase</keyword>
<dbReference type="Pfam" id="PF18565">
    <property type="entry name" value="Glyco_hydro2_C5"/>
    <property type="match status" value="1"/>
</dbReference>
<dbReference type="SUPFAM" id="SSF49785">
    <property type="entry name" value="Galactose-binding domain-like"/>
    <property type="match status" value="1"/>
</dbReference>
<proteinExistence type="inferred from homology"/>
<reference evidence="9" key="2">
    <citation type="submission" date="2020-09" db="EMBL/GenBank/DDBJ databases">
        <authorList>
            <person name="Sun Q."/>
            <person name="Kim S."/>
        </authorList>
    </citation>
    <scope>NUCLEOTIDE SEQUENCE</scope>
    <source>
        <strain evidence="9">KCTC 12988</strain>
    </source>
</reference>
<evidence type="ECO:0000256" key="3">
    <source>
        <dbReference type="ARBA" id="ARBA00023295"/>
    </source>
</evidence>
<dbReference type="InterPro" id="IPR040605">
    <property type="entry name" value="Glyco_hydro2_dom5"/>
</dbReference>
<dbReference type="Pfam" id="PF02836">
    <property type="entry name" value="Glyco_hydro_2_C"/>
    <property type="match status" value="1"/>
</dbReference>
<dbReference type="GO" id="GO:0005975">
    <property type="term" value="P:carbohydrate metabolic process"/>
    <property type="evidence" value="ECO:0007669"/>
    <property type="project" value="InterPro"/>
</dbReference>
<dbReference type="InterPro" id="IPR048229">
    <property type="entry name" value="GalB-like"/>
</dbReference>
<comment type="similarity">
    <text evidence="1">Belongs to the glycosyl hydrolase 2 family.</text>
</comment>
<evidence type="ECO:0000259" key="8">
    <source>
        <dbReference type="Pfam" id="PF18565"/>
    </source>
</evidence>
<evidence type="ECO:0000313" key="10">
    <source>
        <dbReference type="Proteomes" id="UP000644507"/>
    </source>
</evidence>
<gene>
    <name evidence="9" type="ORF">GCM10007100_02700</name>
</gene>
<dbReference type="InterPro" id="IPR032311">
    <property type="entry name" value="DUF4982"/>
</dbReference>
<dbReference type="InterPro" id="IPR023232">
    <property type="entry name" value="Glyco_hydro_2_AS"/>
</dbReference>
<feature type="domain" description="Glycoside hydrolase family 2 catalytic" evidence="5">
    <location>
        <begin position="298"/>
        <end position="446"/>
    </location>
</feature>
<dbReference type="InterPro" id="IPR013783">
    <property type="entry name" value="Ig-like_fold"/>
</dbReference>
<dbReference type="InterPro" id="IPR006102">
    <property type="entry name" value="Ig-like_GH2"/>
</dbReference>
<dbReference type="EMBL" id="BMXI01000001">
    <property type="protein sequence ID" value="GHC41402.1"/>
    <property type="molecule type" value="Genomic_DNA"/>
</dbReference>
<dbReference type="SUPFAM" id="SSF49373">
    <property type="entry name" value="Invasin/intimin cell-adhesion fragments"/>
    <property type="match status" value="1"/>
</dbReference>
<evidence type="ECO:0000259" key="7">
    <source>
        <dbReference type="Pfam" id="PF16355"/>
    </source>
</evidence>
<dbReference type="Gene3D" id="3.20.20.80">
    <property type="entry name" value="Glycosidases"/>
    <property type="match status" value="1"/>
</dbReference>
<evidence type="ECO:0000313" key="9">
    <source>
        <dbReference type="EMBL" id="GHC41402.1"/>
    </source>
</evidence>
<keyword evidence="10" id="KW-1185">Reference proteome</keyword>
<feature type="domain" description="DUF4982" evidence="7">
    <location>
        <begin position="628"/>
        <end position="704"/>
    </location>
</feature>
<organism evidence="9 10">
    <name type="scientific">Roseibacillus persicicus</name>
    <dbReference type="NCBI Taxonomy" id="454148"/>
    <lineage>
        <taxon>Bacteria</taxon>
        <taxon>Pseudomonadati</taxon>
        <taxon>Verrucomicrobiota</taxon>
        <taxon>Verrucomicrobiia</taxon>
        <taxon>Verrucomicrobiales</taxon>
        <taxon>Verrucomicrobiaceae</taxon>
        <taxon>Roseibacillus</taxon>
    </lineage>
</organism>
<keyword evidence="2" id="KW-0378">Hydrolase</keyword>
<dbReference type="Pfam" id="PF02837">
    <property type="entry name" value="Glyco_hydro_2_N"/>
    <property type="match status" value="1"/>
</dbReference>
<dbReference type="InterPro" id="IPR017853">
    <property type="entry name" value="GH"/>
</dbReference>
<dbReference type="InterPro" id="IPR051913">
    <property type="entry name" value="GH2_Domain-Containing"/>
</dbReference>
<evidence type="ECO:0000259" key="5">
    <source>
        <dbReference type="Pfam" id="PF02836"/>
    </source>
</evidence>
<dbReference type="PANTHER" id="PTHR42732:SF1">
    <property type="entry name" value="BETA-MANNOSIDASE"/>
    <property type="match status" value="1"/>
</dbReference>
<dbReference type="SUPFAM" id="SSF49303">
    <property type="entry name" value="beta-Galactosidase/glucuronidase domain"/>
    <property type="match status" value="1"/>
</dbReference>
<evidence type="ECO:0000259" key="4">
    <source>
        <dbReference type="Pfam" id="PF00703"/>
    </source>
</evidence>
<dbReference type="PRINTS" id="PR00132">
    <property type="entry name" value="GLHYDRLASE2"/>
</dbReference>
<feature type="domain" description="Glycoside hydrolase family 2 immunoglobulin-like beta-sandwich" evidence="4">
    <location>
        <begin position="187"/>
        <end position="290"/>
    </location>
</feature>
<dbReference type="PANTHER" id="PTHR42732">
    <property type="entry name" value="BETA-GALACTOSIDASE"/>
    <property type="match status" value="1"/>
</dbReference>
<evidence type="ECO:0000259" key="6">
    <source>
        <dbReference type="Pfam" id="PF02837"/>
    </source>
</evidence>
<feature type="domain" description="Glycosyl hydrolases family 2 sugar binding" evidence="6">
    <location>
        <begin position="81"/>
        <end position="163"/>
    </location>
</feature>
<dbReference type="InterPro" id="IPR008979">
    <property type="entry name" value="Galactose-bd-like_sf"/>
</dbReference>
<accession>A0A918WF66</accession>
<dbReference type="Pfam" id="PF16355">
    <property type="entry name" value="DUF4982"/>
    <property type="match status" value="1"/>
</dbReference>